<dbReference type="AlphaFoldDB" id="R9P254"/>
<reference evidence="6" key="1">
    <citation type="journal article" date="2013" name="Genome Announc.">
        <title>Draft genome sequence of the basidiomycetous yeast-like fungus Pseudozyma hubeiensis SY62, which produces an abundant amount of the biosurfactant mannosylerythritol lipids.</title>
        <authorList>
            <person name="Konishi M."/>
            <person name="Hatada Y."/>
            <person name="Horiuchi J."/>
        </authorList>
    </citation>
    <scope>NUCLEOTIDE SEQUENCE [LARGE SCALE GENOMIC DNA]</scope>
    <source>
        <strain evidence="6">SY62</strain>
    </source>
</reference>
<dbReference type="STRING" id="1305764.R9P254"/>
<dbReference type="Proteomes" id="UP000014071">
    <property type="component" value="Unassembled WGS sequence"/>
</dbReference>
<evidence type="ECO:0000313" key="6">
    <source>
        <dbReference type="Proteomes" id="UP000014071"/>
    </source>
</evidence>
<dbReference type="eggNOG" id="ENOG502TARX">
    <property type="taxonomic scope" value="Eukaryota"/>
</dbReference>
<dbReference type="InterPro" id="IPR021137">
    <property type="entry name" value="Ribosomal_bL35-like"/>
</dbReference>
<evidence type="ECO:0000256" key="1">
    <source>
        <dbReference type="ARBA" id="ARBA00006598"/>
    </source>
</evidence>
<evidence type="ECO:0000256" key="3">
    <source>
        <dbReference type="ARBA" id="ARBA00023274"/>
    </source>
</evidence>
<protein>
    <submittedName>
        <fullName evidence="5">Uncharacterized protein</fullName>
    </submittedName>
</protein>
<dbReference type="GeneID" id="24108304"/>
<accession>R9P254</accession>
<feature type="compositionally biased region" description="Basic residues" evidence="4">
    <location>
        <begin position="69"/>
        <end position="79"/>
    </location>
</feature>
<dbReference type="SUPFAM" id="SSF143034">
    <property type="entry name" value="L35p-like"/>
    <property type="match status" value="1"/>
</dbReference>
<keyword evidence="2" id="KW-0689">Ribosomal protein</keyword>
<dbReference type="GO" id="GO:0005840">
    <property type="term" value="C:ribosome"/>
    <property type="evidence" value="ECO:0007669"/>
    <property type="project" value="UniProtKB-KW"/>
</dbReference>
<keyword evidence="6" id="KW-1185">Reference proteome</keyword>
<dbReference type="InterPro" id="IPR037229">
    <property type="entry name" value="Ribosomal_bL35_sf"/>
</dbReference>
<dbReference type="OrthoDB" id="162638at2759"/>
<dbReference type="HOGENOM" id="CLU_947064_0_0_1"/>
<dbReference type="GO" id="GO:0006412">
    <property type="term" value="P:translation"/>
    <property type="evidence" value="ECO:0007669"/>
    <property type="project" value="InterPro"/>
</dbReference>
<feature type="region of interest" description="Disordered" evidence="4">
    <location>
        <begin position="45"/>
        <end position="84"/>
    </location>
</feature>
<dbReference type="Pfam" id="PF01632">
    <property type="entry name" value="Ribosomal_L35p"/>
    <property type="match status" value="1"/>
</dbReference>
<keyword evidence="3" id="KW-0687">Ribonucleoprotein</keyword>
<dbReference type="Gene3D" id="4.10.410.60">
    <property type="match status" value="1"/>
</dbReference>
<dbReference type="EMBL" id="DF238795">
    <property type="protein sequence ID" value="GAC95438.1"/>
    <property type="molecule type" value="Genomic_DNA"/>
</dbReference>
<feature type="compositionally biased region" description="Polar residues" evidence="4">
    <location>
        <begin position="45"/>
        <end position="55"/>
    </location>
</feature>
<comment type="similarity">
    <text evidence="1">Belongs to the bacterial ribosomal protein bL35 family.</text>
</comment>
<organism evidence="5 6">
    <name type="scientific">Pseudozyma hubeiensis (strain SY62)</name>
    <name type="common">Yeast</name>
    <dbReference type="NCBI Taxonomy" id="1305764"/>
    <lineage>
        <taxon>Eukaryota</taxon>
        <taxon>Fungi</taxon>
        <taxon>Dikarya</taxon>
        <taxon>Basidiomycota</taxon>
        <taxon>Ustilaginomycotina</taxon>
        <taxon>Ustilaginomycetes</taxon>
        <taxon>Ustilaginales</taxon>
        <taxon>Ustilaginaceae</taxon>
        <taxon>Pseudozyma</taxon>
    </lineage>
</organism>
<evidence type="ECO:0000256" key="4">
    <source>
        <dbReference type="SAM" id="MobiDB-lite"/>
    </source>
</evidence>
<dbReference type="GO" id="GO:0003735">
    <property type="term" value="F:structural constituent of ribosome"/>
    <property type="evidence" value="ECO:0007669"/>
    <property type="project" value="InterPro"/>
</dbReference>
<dbReference type="RefSeq" id="XP_012189025.1">
    <property type="nucleotide sequence ID" value="XM_012333635.1"/>
</dbReference>
<gene>
    <name evidence="5" type="ORF">PHSY_003014</name>
</gene>
<proteinExistence type="inferred from homology"/>
<name>R9P254_PSEHS</name>
<dbReference type="GO" id="GO:1990904">
    <property type="term" value="C:ribonucleoprotein complex"/>
    <property type="evidence" value="ECO:0007669"/>
    <property type="project" value="UniProtKB-KW"/>
</dbReference>
<sequence>MVFASSSRLLASFAPAFSALRTPSSSIPSSSLTSVFSARTATRHFSSSQTFQASPRTKHLSQHGNGGKLKSHSGTKKRWSPLGSGSGKAYQLTFKRGIAGKSHLNSHMARDRLNNLGGTAIKPHTPDYPSGNDLSKSYHTTNPRSPPRLRLHCARPHFELQRPFKSISRDYASLPIPNILVYVHVCRSTPHRVDKDTHVPHRCGSQQRLATIKVHSNGDIRHSNEPSSLYTASHVLDPPPHKSRHDDISMILRGYSKIGIRSGQLYSRGLVRLMSSTSRSEAQPIDAANIANRV</sequence>
<evidence type="ECO:0000256" key="2">
    <source>
        <dbReference type="ARBA" id="ARBA00022980"/>
    </source>
</evidence>
<evidence type="ECO:0000313" key="5">
    <source>
        <dbReference type="EMBL" id="GAC95438.1"/>
    </source>
</evidence>